<gene>
    <name evidence="2" type="ORF">K6T50_11340</name>
</gene>
<dbReference type="EMBL" id="CP081958">
    <property type="protein sequence ID" value="QZP36884.1"/>
    <property type="molecule type" value="Genomic_DNA"/>
</dbReference>
<sequence>MVSDETARALWGWTLAELAGVAALFVLVAAGLFGDGSFLASASRPLRLALLAFLAVELAIPLLIYLDMRRLPDPPDGIWVHAAAMPVVNVLGALAYLERRKRRHE</sequence>
<evidence type="ECO:0000256" key="1">
    <source>
        <dbReference type="SAM" id="Phobius"/>
    </source>
</evidence>
<feature type="transmembrane region" description="Helical" evidence="1">
    <location>
        <begin position="12"/>
        <end position="34"/>
    </location>
</feature>
<keyword evidence="1" id="KW-0472">Membrane</keyword>
<reference evidence="2 3" key="1">
    <citation type="journal article" date="2021" name="Int. J. Syst. Evol. Microbiol.">
        <title>Halobaculum halophilum sp. nov. and Halobaculum salinum sp. nov., isolated from salt lake and saline soil.</title>
        <authorList>
            <person name="Cui H.L."/>
            <person name="Shi X.W."/>
            <person name="Yin X.M."/>
            <person name="Yang X.Y."/>
            <person name="Hou J."/>
            <person name="Zhu L."/>
        </authorList>
    </citation>
    <scope>NUCLEOTIDE SEQUENCE [LARGE SCALE GENOMIC DNA]</scope>
    <source>
        <strain evidence="2 3">NBRC 109044</strain>
    </source>
</reference>
<keyword evidence="1" id="KW-0812">Transmembrane</keyword>
<dbReference type="GeneID" id="67178744"/>
<dbReference type="RefSeq" id="WP_222606702.1">
    <property type="nucleotide sequence ID" value="NZ_CP081958.1"/>
</dbReference>
<organism evidence="2 3">
    <name type="scientific">Halobaculum magnesiiphilum</name>
    <dbReference type="NCBI Taxonomy" id="1017351"/>
    <lineage>
        <taxon>Archaea</taxon>
        <taxon>Methanobacteriati</taxon>
        <taxon>Methanobacteriota</taxon>
        <taxon>Stenosarchaea group</taxon>
        <taxon>Halobacteria</taxon>
        <taxon>Halobacteriales</taxon>
        <taxon>Haloferacaceae</taxon>
        <taxon>Halobaculum</taxon>
    </lineage>
</organism>
<feature type="transmembrane region" description="Helical" evidence="1">
    <location>
        <begin position="78"/>
        <end position="97"/>
    </location>
</feature>
<accession>A0A8T8WAU3</accession>
<dbReference type="AlphaFoldDB" id="A0A8T8WAU3"/>
<feature type="transmembrane region" description="Helical" evidence="1">
    <location>
        <begin position="46"/>
        <end position="66"/>
    </location>
</feature>
<protein>
    <submittedName>
        <fullName evidence="2">Uncharacterized protein</fullName>
    </submittedName>
</protein>
<dbReference type="KEGG" id="hmp:K6T50_11340"/>
<evidence type="ECO:0000313" key="3">
    <source>
        <dbReference type="Proteomes" id="UP000826254"/>
    </source>
</evidence>
<evidence type="ECO:0000313" key="2">
    <source>
        <dbReference type="EMBL" id="QZP36884.1"/>
    </source>
</evidence>
<dbReference type="Proteomes" id="UP000826254">
    <property type="component" value="Chromosome"/>
</dbReference>
<keyword evidence="3" id="KW-1185">Reference proteome</keyword>
<proteinExistence type="predicted"/>
<name>A0A8T8WAU3_9EURY</name>
<keyword evidence="1" id="KW-1133">Transmembrane helix</keyword>